<name>A0A1H6HWH9_9FLAO</name>
<evidence type="ECO:0000313" key="2">
    <source>
        <dbReference type="EMBL" id="SEH38472.1"/>
    </source>
</evidence>
<keyword evidence="3" id="KW-1185">Reference proteome</keyword>
<dbReference type="AlphaFoldDB" id="A0A1H6HWH9"/>
<sequence>MKTFLLSLLVMISINCFGQNLESKTFIFDYQISYTIKNEKRIIDKSVLINSEDSSYYMLLSKIDNEILAEVILVKDKRKNVFVLNQKNDNFDFRYSTKINNYSGHSHYYSMNILDNGTVELLQFRNKKKTKLEESQVLTFTTLEKPLFFAYIYAIYNVQDVMGINFSYSENIIVKEANVDCGNGSTAKITLKEVKKINLKL</sequence>
<proteinExistence type="predicted"/>
<feature type="chain" id="PRO_5011765749" evidence="1">
    <location>
        <begin position="19"/>
        <end position="201"/>
    </location>
</feature>
<evidence type="ECO:0000256" key="1">
    <source>
        <dbReference type="SAM" id="SignalP"/>
    </source>
</evidence>
<keyword evidence="1" id="KW-0732">Signal</keyword>
<accession>A0A1H6HWH9</accession>
<reference evidence="3" key="1">
    <citation type="submission" date="2016-10" db="EMBL/GenBank/DDBJ databases">
        <authorList>
            <person name="Varghese N."/>
            <person name="Submissions S."/>
        </authorList>
    </citation>
    <scope>NUCLEOTIDE SEQUENCE [LARGE SCALE GENOMIC DNA]</scope>
    <source>
        <strain evidence="3">DSM 19326</strain>
    </source>
</reference>
<evidence type="ECO:0000313" key="3">
    <source>
        <dbReference type="Proteomes" id="UP000198555"/>
    </source>
</evidence>
<protein>
    <submittedName>
        <fullName evidence="2">Uncharacterized protein</fullName>
    </submittedName>
</protein>
<organism evidence="2 3">
    <name type="scientific">Epilithonimonas hominis</name>
    <dbReference type="NCBI Taxonomy" id="420404"/>
    <lineage>
        <taxon>Bacteria</taxon>
        <taxon>Pseudomonadati</taxon>
        <taxon>Bacteroidota</taxon>
        <taxon>Flavobacteriia</taxon>
        <taxon>Flavobacteriales</taxon>
        <taxon>Weeksellaceae</taxon>
        <taxon>Chryseobacterium group</taxon>
        <taxon>Epilithonimonas</taxon>
    </lineage>
</organism>
<dbReference type="RefSeq" id="WP_143036742.1">
    <property type="nucleotide sequence ID" value="NZ_FNWX01000002.1"/>
</dbReference>
<gene>
    <name evidence="2" type="ORF">SAMN05421793_10242</name>
</gene>
<feature type="signal peptide" evidence="1">
    <location>
        <begin position="1"/>
        <end position="18"/>
    </location>
</feature>
<dbReference type="STRING" id="420404.SAMN05421793_10242"/>
<dbReference type="EMBL" id="FNWX01000002">
    <property type="protein sequence ID" value="SEH38472.1"/>
    <property type="molecule type" value="Genomic_DNA"/>
</dbReference>
<dbReference type="Proteomes" id="UP000198555">
    <property type="component" value="Unassembled WGS sequence"/>
</dbReference>